<organism evidence="3 4">
    <name type="scientific">Catonella massiliensis</name>
    <dbReference type="NCBI Taxonomy" id="2799636"/>
    <lineage>
        <taxon>Bacteria</taxon>
        <taxon>Bacillati</taxon>
        <taxon>Bacillota</taxon>
        <taxon>Clostridia</taxon>
        <taxon>Lachnospirales</taxon>
        <taxon>Lachnospiraceae</taxon>
        <taxon>Catonella</taxon>
    </lineage>
</organism>
<dbReference type="RefSeq" id="WP_208429500.1">
    <property type="nucleotide sequence ID" value="NZ_JAEPRJ010000001.1"/>
</dbReference>
<dbReference type="Gene3D" id="3.40.50.450">
    <property type="match status" value="1"/>
</dbReference>
<evidence type="ECO:0000313" key="3">
    <source>
        <dbReference type="EMBL" id="MBK5898057.1"/>
    </source>
</evidence>
<protein>
    <submittedName>
        <fullName evidence="3">DNA-protecting protein DprA</fullName>
    </submittedName>
</protein>
<dbReference type="InterPro" id="IPR057666">
    <property type="entry name" value="DrpA_SLOG"/>
</dbReference>
<comment type="similarity">
    <text evidence="1">Belongs to the DprA/Smf family.</text>
</comment>
<dbReference type="Proteomes" id="UP000604730">
    <property type="component" value="Unassembled WGS sequence"/>
</dbReference>
<feature type="domain" description="Smf/DprA SLOG" evidence="2">
    <location>
        <begin position="95"/>
        <end position="289"/>
    </location>
</feature>
<evidence type="ECO:0000313" key="4">
    <source>
        <dbReference type="Proteomes" id="UP000604730"/>
    </source>
</evidence>
<comment type="caution">
    <text evidence="3">The sequence shown here is derived from an EMBL/GenBank/DDBJ whole genome shotgun (WGS) entry which is preliminary data.</text>
</comment>
<evidence type="ECO:0000256" key="1">
    <source>
        <dbReference type="ARBA" id="ARBA00006525"/>
    </source>
</evidence>
<accession>A0ABS1J1Q8</accession>
<reference evidence="3 4" key="1">
    <citation type="submission" date="2021-01" db="EMBL/GenBank/DDBJ databases">
        <title>Isolation and description of Catonella massiliensis sp. nov., a novel Catonella species, isolated from a stable periodontitis subject.</title>
        <authorList>
            <person name="Antezack A."/>
            <person name="Boxberger M."/>
            <person name="La Scola B."/>
            <person name="Monnet-Corti V."/>
        </authorList>
    </citation>
    <scope>NUCLEOTIDE SEQUENCE [LARGE SCALE GENOMIC DNA]</scope>
    <source>
        <strain evidence="3 4">Marseille-Q4567</strain>
    </source>
</reference>
<gene>
    <name evidence="3" type="ORF">JJN12_09770</name>
</gene>
<dbReference type="PANTHER" id="PTHR43022:SF1">
    <property type="entry name" value="PROTEIN SMF"/>
    <property type="match status" value="1"/>
</dbReference>
<dbReference type="EMBL" id="JAEPRJ010000001">
    <property type="protein sequence ID" value="MBK5898057.1"/>
    <property type="molecule type" value="Genomic_DNA"/>
</dbReference>
<dbReference type="SUPFAM" id="SSF102405">
    <property type="entry name" value="MCP/YpsA-like"/>
    <property type="match status" value="1"/>
</dbReference>
<dbReference type="Pfam" id="PF02481">
    <property type="entry name" value="DNA_processg_A"/>
    <property type="match status" value="1"/>
</dbReference>
<dbReference type="PANTHER" id="PTHR43022">
    <property type="entry name" value="PROTEIN SMF"/>
    <property type="match status" value="1"/>
</dbReference>
<dbReference type="InterPro" id="IPR003488">
    <property type="entry name" value="DprA"/>
</dbReference>
<keyword evidence="4" id="KW-1185">Reference proteome</keyword>
<name>A0ABS1J1Q8_9FIRM</name>
<sequence>MQFSDNEMTAILLCSYIGINKNDDVKPFSTGEWNTFLDRIIDMKLEPGLILNEENELLNQLGYEANERERIKKLVSRGGAVALELDSLMNKGIQVVTLFNKNYPILLKQKLERKTPQVLFYSGDIELAKKMGIAVVGSRNVDEAGIDFAKKLVAKATVEKLIIYSGGARGVDSISENTAIENNGGVVSFIADSLSTKIKKKDVVTNLINKRLLLISDVKPEMGFSVARAMNRNKYIYISAYCGAFVVSSDYNKGGTWAGAIENLRHNWTKTFVWNHKEYMGNSGLIEKGGIPYEISEKKISDLMKSTGNTISREIKREDSYEQMDIFRLDTMAVGESANNTYR</sequence>
<evidence type="ECO:0000259" key="2">
    <source>
        <dbReference type="Pfam" id="PF02481"/>
    </source>
</evidence>
<proteinExistence type="inferred from homology"/>